<comment type="caution">
    <text evidence="1">The sequence shown here is derived from an EMBL/GenBank/DDBJ whole genome shotgun (WGS) entry which is preliminary data.</text>
</comment>
<organism evidence="1 2">
    <name type="scientific">Pristionchus fissidentatus</name>
    <dbReference type="NCBI Taxonomy" id="1538716"/>
    <lineage>
        <taxon>Eukaryota</taxon>
        <taxon>Metazoa</taxon>
        <taxon>Ecdysozoa</taxon>
        <taxon>Nematoda</taxon>
        <taxon>Chromadorea</taxon>
        <taxon>Rhabditida</taxon>
        <taxon>Rhabditina</taxon>
        <taxon>Diplogasteromorpha</taxon>
        <taxon>Diplogasteroidea</taxon>
        <taxon>Neodiplogasteridae</taxon>
        <taxon>Pristionchus</taxon>
    </lineage>
</organism>
<proteinExistence type="predicted"/>
<feature type="non-terminal residue" evidence="1">
    <location>
        <position position="1"/>
    </location>
</feature>
<evidence type="ECO:0000313" key="2">
    <source>
        <dbReference type="Proteomes" id="UP001432322"/>
    </source>
</evidence>
<reference evidence="1" key="1">
    <citation type="submission" date="2023-10" db="EMBL/GenBank/DDBJ databases">
        <title>Genome assembly of Pristionchus species.</title>
        <authorList>
            <person name="Yoshida K."/>
            <person name="Sommer R.J."/>
        </authorList>
    </citation>
    <scope>NUCLEOTIDE SEQUENCE</scope>
    <source>
        <strain evidence="1">RS5133</strain>
    </source>
</reference>
<evidence type="ECO:0008006" key="3">
    <source>
        <dbReference type="Google" id="ProtNLM"/>
    </source>
</evidence>
<feature type="non-terminal residue" evidence="1">
    <location>
        <position position="156"/>
    </location>
</feature>
<dbReference type="AlphaFoldDB" id="A0AAV5VV86"/>
<dbReference type="EMBL" id="BTSY01000004">
    <property type="protein sequence ID" value="GMT23641.1"/>
    <property type="molecule type" value="Genomic_DNA"/>
</dbReference>
<accession>A0AAV5VV86</accession>
<gene>
    <name evidence="1" type="ORF">PFISCL1PPCAC_14938</name>
</gene>
<dbReference type="Proteomes" id="UP001432322">
    <property type="component" value="Unassembled WGS sequence"/>
</dbReference>
<protein>
    <recommendedName>
        <fullName evidence="3">BTB domain-containing protein</fullName>
    </recommendedName>
</protein>
<name>A0AAV5VV86_9BILA</name>
<dbReference type="SUPFAM" id="SSF54695">
    <property type="entry name" value="POZ domain"/>
    <property type="match status" value="1"/>
</dbReference>
<dbReference type="InterPro" id="IPR011333">
    <property type="entry name" value="SKP1/BTB/POZ_sf"/>
</dbReference>
<evidence type="ECO:0000313" key="1">
    <source>
        <dbReference type="EMBL" id="GMT23641.1"/>
    </source>
</evidence>
<sequence>TKGDYRFLVTPSIPDCRVIRVGETRFIVSATTLALFSPVFLNLFYGGNNGEVIFDLSEDSTVFAQLLEIVNGSIPRGISPDVLVLLDKLDRLDVIKWKKVKVREYSHSEITNIVRQLMKWMDEKNKLSDNEIMTLTNYLHKEDLPWLYGKITKTLK</sequence>
<keyword evidence="2" id="KW-1185">Reference proteome</keyword>